<dbReference type="EMBL" id="JAOTOJ010000016">
    <property type="protein sequence ID" value="KAK9392460.1"/>
    <property type="molecule type" value="Genomic_DNA"/>
</dbReference>
<dbReference type="InterPro" id="IPR027484">
    <property type="entry name" value="PInositol-4-P-5-kinase_N"/>
</dbReference>
<feature type="domain" description="PIPK" evidence="3">
    <location>
        <begin position="16"/>
        <end position="465"/>
    </location>
</feature>
<feature type="compositionally biased region" description="Low complexity" evidence="2">
    <location>
        <begin position="310"/>
        <end position="320"/>
    </location>
</feature>
<dbReference type="Gene3D" id="3.30.810.10">
    <property type="entry name" value="2-Layer Sandwich"/>
    <property type="match status" value="1"/>
</dbReference>
<accession>A0AAW1ARM5</accession>
<dbReference type="GO" id="GO:0046854">
    <property type="term" value="P:phosphatidylinositol phosphate biosynthetic process"/>
    <property type="evidence" value="ECO:0007669"/>
    <property type="project" value="TreeGrafter"/>
</dbReference>
<dbReference type="InterPro" id="IPR023610">
    <property type="entry name" value="PInositol-4/5-P-5/4-kinase"/>
</dbReference>
<evidence type="ECO:0000256" key="2">
    <source>
        <dbReference type="SAM" id="MobiDB-lite"/>
    </source>
</evidence>
<sequence length="466" mass="54498">MLSRLRQQWKMLGFFEINEQHEFFELTCMLKQGLKASIQITIDEPVSMDSRKPSDFTRVLKQFHAVTPSSVLLQGYEMRTYAAPVFARFRQCLGMTDTDFLMSLTCESSYLQFISNSKSRADFFLTFDKRYFLKTQRKREIRFLLTNLPKYLAHMERYPHSILVKFLGVYSIIAPQEKKRYFIIMQSIFYPHEKITEHYDIKGCEVGRWTEPNIDSSEVIVVFKDCDFGDKVISLSQDQTWLVQQVKLDTQFLKALHVIDYSLLVGLQPLHEDDRLLSKTLGNILAKTRLSVSYDYPRRSAASGMTDGRSPSNTSSSSSSCDQIHRLYPDYLSPYLKPDQPPEQLIRSEGFMRNVVTPFLMQNSYDEVSYIVDSALYAPSLFDLSDDSFAAQHRRILPICKNPLHTIDGPDYRYYIGIVDLFTVYSFRKKVENLWKSLRYRGHQFSTVEPSYYARRLCQWVEDHVI</sequence>
<dbReference type="PANTHER" id="PTHR23086">
    <property type="entry name" value="PHOSPHATIDYLINOSITOL-4-PHOSPHATE 5-KINASE"/>
    <property type="match status" value="1"/>
</dbReference>
<dbReference type="PANTHER" id="PTHR23086:SF46">
    <property type="entry name" value="PHOSPHATIDYLINOSITOL 4-PHOSPHATE 5-KINASE-LIKE PROTEIN 1"/>
    <property type="match status" value="1"/>
</dbReference>
<evidence type="ECO:0000259" key="3">
    <source>
        <dbReference type="PROSITE" id="PS51455"/>
    </source>
</evidence>
<dbReference type="PROSITE" id="PS51455">
    <property type="entry name" value="PIPK"/>
    <property type="match status" value="1"/>
</dbReference>
<dbReference type="InterPro" id="IPR002498">
    <property type="entry name" value="PInositol-4-P-4/5-kinase_core"/>
</dbReference>
<dbReference type="GO" id="GO:0005886">
    <property type="term" value="C:plasma membrane"/>
    <property type="evidence" value="ECO:0007669"/>
    <property type="project" value="TreeGrafter"/>
</dbReference>
<proteinExistence type="predicted"/>
<dbReference type="GO" id="GO:0016308">
    <property type="term" value="F:1-phosphatidylinositol-4-phosphate 5-kinase activity"/>
    <property type="evidence" value="ECO:0007669"/>
    <property type="project" value="TreeGrafter"/>
</dbReference>
<keyword evidence="5" id="KW-1185">Reference proteome</keyword>
<dbReference type="AlphaFoldDB" id="A0AAW1ARM5"/>
<dbReference type="Proteomes" id="UP001474421">
    <property type="component" value="Unassembled WGS sequence"/>
</dbReference>
<keyword evidence="1" id="KW-0067">ATP-binding</keyword>
<dbReference type="Gene3D" id="3.30.800.10">
    <property type="entry name" value="Phosphatidylinositol Phosphate Kinase II Beta"/>
    <property type="match status" value="1"/>
</dbReference>
<dbReference type="SMART" id="SM00330">
    <property type="entry name" value="PIPKc"/>
    <property type="match status" value="1"/>
</dbReference>
<reference evidence="4 5" key="1">
    <citation type="journal article" date="2024" name="Proc. Natl. Acad. Sci. U.S.A.">
        <title>The genetic regulatory architecture and epigenomic basis for age-related changes in rattlesnake venom.</title>
        <authorList>
            <person name="Hogan M.P."/>
            <person name="Holding M.L."/>
            <person name="Nystrom G.S."/>
            <person name="Colston T.J."/>
            <person name="Bartlett D.A."/>
            <person name="Mason A.J."/>
            <person name="Ellsworth S.A."/>
            <person name="Rautsaw R.M."/>
            <person name="Lawrence K.C."/>
            <person name="Strickland J.L."/>
            <person name="He B."/>
            <person name="Fraser P."/>
            <person name="Margres M.J."/>
            <person name="Gilbert D.M."/>
            <person name="Gibbs H.L."/>
            <person name="Parkinson C.L."/>
            <person name="Rokyta D.R."/>
        </authorList>
    </citation>
    <scope>NUCLEOTIDE SEQUENCE [LARGE SCALE GENOMIC DNA]</scope>
    <source>
        <strain evidence="4">DRR0105</strain>
    </source>
</reference>
<keyword evidence="1" id="KW-0418">Kinase</keyword>
<gene>
    <name evidence="4" type="ORF">NXF25_017304</name>
</gene>
<keyword evidence="1" id="KW-0547">Nucleotide-binding</keyword>
<dbReference type="InterPro" id="IPR027483">
    <property type="entry name" value="PInositol-4-P-4/5-kinase_C_sf"/>
</dbReference>
<protein>
    <submittedName>
        <fullName evidence="4">Phosphatidylinositol 4-phosphate 5-kinase-like 1</fullName>
    </submittedName>
</protein>
<name>A0AAW1ARM5_CROAD</name>
<evidence type="ECO:0000313" key="5">
    <source>
        <dbReference type="Proteomes" id="UP001474421"/>
    </source>
</evidence>
<dbReference type="Pfam" id="PF01504">
    <property type="entry name" value="PIP5K"/>
    <property type="match status" value="1"/>
</dbReference>
<keyword evidence="1" id="KW-0808">Transferase</keyword>
<evidence type="ECO:0000256" key="1">
    <source>
        <dbReference type="PROSITE-ProRule" id="PRU00781"/>
    </source>
</evidence>
<dbReference type="SUPFAM" id="SSF56104">
    <property type="entry name" value="SAICAR synthase-like"/>
    <property type="match status" value="1"/>
</dbReference>
<dbReference type="GO" id="GO:0005524">
    <property type="term" value="F:ATP binding"/>
    <property type="evidence" value="ECO:0007669"/>
    <property type="project" value="UniProtKB-UniRule"/>
</dbReference>
<evidence type="ECO:0000313" key="4">
    <source>
        <dbReference type="EMBL" id="KAK9392460.1"/>
    </source>
</evidence>
<comment type="caution">
    <text evidence="4">The sequence shown here is derived from an EMBL/GenBank/DDBJ whole genome shotgun (WGS) entry which is preliminary data.</text>
</comment>
<feature type="region of interest" description="Disordered" evidence="2">
    <location>
        <begin position="300"/>
        <end position="321"/>
    </location>
</feature>
<organism evidence="4 5">
    <name type="scientific">Crotalus adamanteus</name>
    <name type="common">Eastern diamondback rattlesnake</name>
    <dbReference type="NCBI Taxonomy" id="8729"/>
    <lineage>
        <taxon>Eukaryota</taxon>
        <taxon>Metazoa</taxon>
        <taxon>Chordata</taxon>
        <taxon>Craniata</taxon>
        <taxon>Vertebrata</taxon>
        <taxon>Euteleostomi</taxon>
        <taxon>Lepidosauria</taxon>
        <taxon>Squamata</taxon>
        <taxon>Bifurcata</taxon>
        <taxon>Unidentata</taxon>
        <taxon>Episquamata</taxon>
        <taxon>Toxicofera</taxon>
        <taxon>Serpentes</taxon>
        <taxon>Colubroidea</taxon>
        <taxon>Viperidae</taxon>
        <taxon>Crotalinae</taxon>
        <taxon>Crotalus</taxon>
    </lineage>
</organism>